<comment type="caution">
    <text evidence="5">The sequence shown here is derived from an EMBL/GenBank/DDBJ whole genome shotgun (WGS) entry which is preliminary data.</text>
</comment>
<accession>A0AAP0E1F0</accession>
<evidence type="ECO:0008006" key="7">
    <source>
        <dbReference type="Google" id="ProtNLM"/>
    </source>
</evidence>
<evidence type="ECO:0000256" key="4">
    <source>
        <dbReference type="SAM" id="SignalP"/>
    </source>
</evidence>
<dbReference type="EMBL" id="JBBNAE010000011">
    <property type="protein sequence ID" value="KAK9084791.1"/>
    <property type="molecule type" value="Genomic_DNA"/>
</dbReference>
<dbReference type="Proteomes" id="UP001417504">
    <property type="component" value="Unassembled WGS sequence"/>
</dbReference>
<evidence type="ECO:0000313" key="6">
    <source>
        <dbReference type="Proteomes" id="UP001417504"/>
    </source>
</evidence>
<feature type="chain" id="PRO_5042915952" description="Stigma-specific STIG1-like protein 1" evidence="4">
    <location>
        <begin position="23"/>
        <end position="179"/>
    </location>
</feature>
<dbReference type="AlphaFoldDB" id="A0AAP0E1F0"/>
<evidence type="ECO:0000256" key="1">
    <source>
        <dbReference type="ARBA" id="ARBA00006010"/>
    </source>
</evidence>
<proteinExistence type="inferred from homology"/>
<sequence length="179" mass="19883">MKYLTRALLILILASLALFVRSYGMTIPNKDQALQLDMVHEDEQVPSSVALFVDDEDDDDQEEAKAEDDSSEHSSSLHDRISRVLAQKKPKWPRRLTCNKFPRICGAKGSPGPHCCKKWCVNVLIDRNNCGKCGKKCKYNQICCGGKCVNPSFNKKHCGGCNNTCENGGFCAFGLCNYA</sequence>
<name>A0AAP0E1F0_9MAGN</name>
<dbReference type="Pfam" id="PF04885">
    <property type="entry name" value="Stig1"/>
    <property type="match status" value="1"/>
</dbReference>
<dbReference type="PANTHER" id="PTHR33227:SF15">
    <property type="entry name" value="STIGMA-SPECIFIC STIG1-LIKE PROTEIN 1"/>
    <property type="match status" value="1"/>
</dbReference>
<dbReference type="PANTHER" id="PTHR33227">
    <property type="entry name" value="STIGMA-SPECIFIC STIG1-LIKE PROTEIN 3"/>
    <property type="match status" value="1"/>
</dbReference>
<dbReference type="InterPro" id="IPR006969">
    <property type="entry name" value="Stig-like"/>
</dbReference>
<evidence type="ECO:0000256" key="3">
    <source>
        <dbReference type="SAM" id="MobiDB-lite"/>
    </source>
</evidence>
<feature type="region of interest" description="Disordered" evidence="3">
    <location>
        <begin position="60"/>
        <end position="79"/>
    </location>
</feature>
<comment type="similarity">
    <text evidence="1">Belongs to the STIG1 family.</text>
</comment>
<gene>
    <name evidence="5" type="ORF">Sjap_025202</name>
</gene>
<feature type="compositionally biased region" description="Basic and acidic residues" evidence="3">
    <location>
        <begin position="63"/>
        <end position="79"/>
    </location>
</feature>
<evidence type="ECO:0000256" key="2">
    <source>
        <dbReference type="ARBA" id="ARBA00022729"/>
    </source>
</evidence>
<protein>
    <recommendedName>
        <fullName evidence="7">Stigma-specific STIG1-like protein 1</fullName>
    </recommendedName>
</protein>
<keyword evidence="2 4" id="KW-0732">Signal</keyword>
<evidence type="ECO:0000313" key="5">
    <source>
        <dbReference type="EMBL" id="KAK9084791.1"/>
    </source>
</evidence>
<reference evidence="5 6" key="1">
    <citation type="submission" date="2024-01" db="EMBL/GenBank/DDBJ databases">
        <title>Genome assemblies of Stephania.</title>
        <authorList>
            <person name="Yang L."/>
        </authorList>
    </citation>
    <scope>NUCLEOTIDE SEQUENCE [LARGE SCALE GENOMIC DNA]</scope>
    <source>
        <strain evidence="5">QJT</strain>
        <tissue evidence="5">Leaf</tissue>
    </source>
</reference>
<organism evidence="5 6">
    <name type="scientific">Stephania japonica</name>
    <dbReference type="NCBI Taxonomy" id="461633"/>
    <lineage>
        <taxon>Eukaryota</taxon>
        <taxon>Viridiplantae</taxon>
        <taxon>Streptophyta</taxon>
        <taxon>Embryophyta</taxon>
        <taxon>Tracheophyta</taxon>
        <taxon>Spermatophyta</taxon>
        <taxon>Magnoliopsida</taxon>
        <taxon>Ranunculales</taxon>
        <taxon>Menispermaceae</taxon>
        <taxon>Menispermoideae</taxon>
        <taxon>Cissampelideae</taxon>
        <taxon>Stephania</taxon>
    </lineage>
</organism>
<keyword evidence="6" id="KW-1185">Reference proteome</keyword>
<feature type="signal peptide" evidence="4">
    <location>
        <begin position="1"/>
        <end position="22"/>
    </location>
</feature>